<dbReference type="RefSeq" id="WP_386728530.1">
    <property type="nucleotide sequence ID" value="NZ_JBHSTP010000001.1"/>
</dbReference>
<comment type="caution">
    <text evidence="6">The sequence shown here is derived from an EMBL/GenBank/DDBJ whole genome shotgun (WGS) entry which is preliminary data.</text>
</comment>
<dbReference type="InterPro" id="IPR039650">
    <property type="entry name" value="HdrA-like"/>
</dbReference>
<name>A0ABW1VEV7_9MICO</name>
<dbReference type="PANTHER" id="PTHR43498">
    <property type="entry name" value="FERREDOXIN:COB-COM HETERODISULFIDE REDUCTASE SUBUNIT A"/>
    <property type="match status" value="1"/>
</dbReference>
<keyword evidence="2" id="KW-0479">Metal-binding</keyword>
<dbReference type="Gene3D" id="2.60.120.260">
    <property type="entry name" value="Galactose-binding domain-like"/>
    <property type="match status" value="1"/>
</dbReference>
<evidence type="ECO:0000256" key="4">
    <source>
        <dbReference type="ARBA" id="ARBA00023004"/>
    </source>
</evidence>
<dbReference type="SUPFAM" id="SSF51905">
    <property type="entry name" value="FAD/NAD(P)-binding domain"/>
    <property type="match status" value="1"/>
</dbReference>
<sequence length="739" mass="81286">MNEEQFVSDVTVIGGGLAGVSAAIAAARNGRSVALVTNRPVLGGNSSSEVRVWVVGATAHGYNHNAREGGIMGELFVENQYRNPDGNPYLWDALIYEKVRAEENLTLFLNTDVRIVDASGPDDDRTITSVTGWMMGSERLIEFSGPIFVDATGDGLVGFLAGADHRIGREARSEYGEPWAPEVADDVTLGSTLLFYTTDAGHPVKFVPPAFAKDLSTTSIPHNRIISAGDNGCAYWWIEFGGELDTVRDNEAIRDELWSVIYGIWDHIKNSGQFDADRMTLEWVGSLPGKREYRRLLGDYVLTQNDIIEQRFFSDQVAFGGWSIDLHPPGGMYASEEGAKQRYADGIYPIPYRSLYSRNVRNMLMAGRNVSASHVAFGSTRVMATCATIGQAVGTAAALAVASGLRPSELDATELQQNLLRDDGSIFGIAEEPGTSIASRASVTASSSLARLEVRGTGERWPLIKDAAIVFPVEDVLSGLALQLSAAAPTELRFTLSTPSHDQNYVPGEVVAQGTVTVGAGHGQWIAIDPDWQPDGATNVFLQLHAEPEISLDLGAERPPGTFSLTRKELLPKHERPQPLREWSDRPFLRRSFRFRVDSEAPFQPGKAVNGLLRPFAGPNMWASADFAEDAEPWIALRWADEERISVVDLVFDDDVNEDLINLHHHRTPFEVMPSLVRDYRLEAEAAGVWTVVAEGRDNRVRRVRHVFREAFRATALRLVIESSNGEPRAHLQAFRVYA</sequence>
<reference evidence="7" key="1">
    <citation type="journal article" date="2019" name="Int. J. Syst. Evol. Microbiol.">
        <title>The Global Catalogue of Microorganisms (GCM) 10K type strain sequencing project: providing services to taxonomists for standard genome sequencing and annotation.</title>
        <authorList>
            <consortium name="The Broad Institute Genomics Platform"/>
            <consortium name="The Broad Institute Genome Sequencing Center for Infectious Disease"/>
            <person name="Wu L."/>
            <person name="Ma J."/>
        </authorList>
    </citation>
    <scope>NUCLEOTIDE SEQUENCE [LARGE SCALE GENOMIC DNA]</scope>
    <source>
        <strain evidence="7">CCUG 43304</strain>
    </source>
</reference>
<evidence type="ECO:0000256" key="2">
    <source>
        <dbReference type="ARBA" id="ARBA00022723"/>
    </source>
</evidence>
<evidence type="ECO:0000256" key="3">
    <source>
        <dbReference type="ARBA" id="ARBA00023002"/>
    </source>
</evidence>
<dbReference type="Proteomes" id="UP001596306">
    <property type="component" value="Unassembled WGS sequence"/>
</dbReference>
<dbReference type="Gene3D" id="3.50.50.60">
    <property type="entry name" value="FAD/NAD(P)-binding domain"/>
    <property type="match status" value="1"/>
</dbReference>
<keyword evidence="4" id="KW-0408">Iron</keyword>
<dbReference type="PANTHER" id="PTHR43498:SF1">
    <property type="entry name" value="COB--COM HETERODISULFIDE REDUCTASE IRON-SULFUR SUBUNIT A"/>
    <property type="match status" value="1"/>
</dbReference>
<dbReference type="EMBL" id="JBHSTP010000001">
    <property type="protein sequence ID" value="MFC6355546.1"/>
    <property type="molecule type" value="Genomic_DNA"/>
</dbReference>
<protein>
    <submittedName>
        <fullName evidence="6">FAD-dependent oxidoreductase</fullName>
        <ecNumber evidence="6">1.-.-.-</ecNumber>
    </submittedName>
</protein>
<evidence type="ECO:0000313" key="6">
    <source>
        <dbReference type="EMBL" id="MFC6355546.1"/>
    </source>
</evidence>
<dbReference type="Pfam" id="PF12831">
    <property type="entry name" value="FAD_oxidored"/>
    <property type="match status" value="1"/>
</dbReference>
<accession>A0ABW1VEV7</accession>
<dbReference type="GO" id="GO:0016491">
    <property type="term" value="F:oxidoreductase activity"/>
    <property type="evidence" value="ECO:0007669"/>
    <property type="project" value="UniProtKB-KW"/>
</dbReference>
<keyword evidence="5" id="KW-0411">Iron-sulfur</keyword>
<evidence type="ECO:0000256" key="5">
    <source>
        <dbReference type="ARBA" id="ARBA00023014"/>
    </source>
</evidence>
<keyword evidence="7" id="KW-1185">Reference proteome</keyword>
<keyword evidence="3 6" id="KW-0560">Oxidoreductase</keyword>
<evidence type="ECO:0000313" key="7">
    <source>
        <dbReference type="Proteomes" id="UP001596306"/>
    </source>
</evidence>
<proteinExistence type="predicted"/>
<keyword evidence="1" id="KW-0004">4Fe-4S</keyword>
<dbReference type="EC" id="1.-.-.-" evidence="6"/>
<evidence type="ECO:0000256" key="1">
    <source>
        <dbReference type="ARBA" id="ARBA00022485"/>
    </source>
</evidence>
<gene>
    <name evidence="6" type="ORF">ACFQB0_05435</name>
</gene>
<organism evidence="6 7">
    <name type="scientific">Luethyella okanaganae</name>
    <dbReference type="NCBI Taxonomy" id="69372"/>
    <lineage>
        <taxon>Bacteria</taxon>
        <taxon>Bacillati</taxon>
        <taxon>Actinomycetota</taxon>
        <taxon>Actinomycetes</taxon>
        <taxon>Micrococcales</taxon>
        <taxon>Microbacteriaceae</taxon>
        <taxon>Luethyella</taxon>
    </lineage>
</organism>
<dbReference type="InterPro" id="IPR036188">
    <property type="entry name" value="FAD/NAD-bd_sf"/>
</dbReference>